<evidence type="ECO:0008006" key="4">
    <source>
        <dbReference type="Google" id="ProtNLM"/>
    </source>
</evidence>
<name>A0ABV7G473_9PROT</name>
<sequence>MTPGIARAARLVAPALLALLAGGCVAPDGGAGAGGLRPPLDTVLDRLPQEASGFGRGVTTDMEASQPGQGRAVDYATLAGPDVAARAAVAAVTLYDHGMPPLPPDTPVATVTVKLEEGVAEALNPAPGRSMAESTRHVLPAEGGGPLQCAVLEGTYGRSPMWQQVCVGVAAGRFLKVFVAVPTRQKTLLQLDADAFTLDIARAARGLAPVPPRPLAGPAAGAVIP</sequence>
<accession>A0ABV7G473</accession>
<gene>
    <name evidence="2" type="ORF">ACFOD4_16380</name>
</gene>
<keyword evidence="1" id="KW-0732">Signal</keyword>
<reference evidence="3" key="1">
    <citation type="journal article" date="2019" name="Int. J. Syst. Evol. Microbiol.">
        <title>The Global Catalogue of Microorganisms (GCM) 10K type strain sequencing project: providing services to taxonomists for standard genome sequencing and annotation.</title>
        <authorList>
            <consortium name="The Broad Institute Genomics Platform"/>
            <consortium name="The Broad Institute Genome Sequencing Center for Infectious Disease"/>
            <person name="Wu L."/>
            <person name="Ma J."/>
        </authorList>
    </citation>
    <scope>NUCLEOTIDE SEQUENCE [LARGE SCALE GENOMIC DNA]</scope>
    <source>
        <strain evidence="3">KCTC 52094</strain>
    </source>
</reference>
<evidence type="ECO:0000313" key="2">
    <source>
        <dbReference type="EMBL" id="MFC3126643.1"/>
    </source>
</evidence>
<protein>
    <recommendedName>
        <fullName evidence="4">Lipoprotein</fullName>
    </recommendedName>
</protein>
<dbReference type="RefSeq" id="WP_379598106.1">
    <property type="nucleotide sequence ID" value="NZ_JBHRTN010000018.1"/>
</dbReference>
<evidence type="ECO:0000313" key="3">
    <source>
        <dbReference type="Proteomes" id="UP001595593"/>
    </source>
</evidence>
<feature type="signal peptide" evidence="1">
    <location>
        <begin position="1"/>
        <end position="26"/>
    </location>
</feature>
<feature type="chain" id="PRO_5047027674" description="Lipoprotein" evidence="1">
    <location>
        <begin position="27"/>
        <end position="225"/>
    </location>
</feature>
<organism evidence="2 3">
    <name type="scientific">Teichococcus globiformis</name>
    <dbReference type="NCBI Taxonomy" id="2307229"/>
    <lineage>
        <taxon>Bacteria</taxon>
        <taxon>Pseudomonadati</taxon>
        <taxon>Pseudomonadota</taxon>
        <taxon>Alphaproteobacteria</taxon>
        <taxon>Acetobacterales</taxon>
        <taxon>Roseomonadaceae</taxon>
        <taxon>Roseomonas</taxon>
    </lineage>
</organism>
<dbReference type="PROSITE" id="PS51257">
    <property type="entry name" value="PROKAR_LIPOPROTEIN"/>
    <property type="match status" value="1"/>
</dbReference>
<dbReference type="EMBL" id="JBHRTN010000018">
    <property type="protein sequence ID" value="MFC3126643.1"/>
    <property type="molecule type" value="Genomic_DNA"/>
</dbReference>
<evidence type="ECO:0000256" key="1">
    <source>
        <dbReference type="SAM" id="SignalP"/>
    </source>
</evidence>
<keyword evidence="3" id="KW-1185">Reference proteome</keyword>
<dbReference type="Proteomes" id="UP001595593">
    <property type="component" value="Unassembled WGS sequence"/>
</dbReference>
<comment type="caution">
    <text evidence="2">The sequence shown here is derived from an EMBL/GenBank/DDBJ whole genome shotgun (WGS) entry which is preliminary data.</text>
</comment>
<proteinExistence type="predicted"/>